<dbReference type="Gene3D" id="3.40.50.150">
    <property type="entry name" value="Vaccinia Virus protein VP39"/>
    <property type="match status" value="1"/>
</dbReference>
<dbReference type="Pfam" id="PF05050">
    <property type="entry name" value="Methyltransf_21"/>
    <property type="match status" value="1"/>
</dbReference>
<protein>
    <recommendedName>
        <fullName evidence="1">Methyltransferase FkbM domain-containing protein</fullName>
    </recommendedName>
</protein>
<accession>A0A382ZD06</accession>
<organism evidence="2">
    <name type="scientific">marine metagenome</name>
    <dbReference type="NCBI Taxonomy" id="408172"/>
    <lineage>
        <taxon>unclassified sequences</taxon>
        <taxon>metagenomes</taxon>
        <taxon>ecological metagenomes</taxon>
    </lineage>
</organism>
<sequence length="184" mass="20861">GALDGRWSRAMNQIFPDTKFLMIEANKEMEEKLSSTNIDYIIATLSDKVKETNYYKIGGGAGNALYVENNGPKPKIEKIKTTTLDSIFDQNIKFNIIKLDVQGSELDILKGGLNLFKKADFILTECNIVEYNLGAPYFIDQVNFFNSYGFQLIDIIDLIYSPHLKDKGKLVQVDALFKNNVFKI</sequence>
<name>A0A382ZD06_9ZZZZ</name>
<dbReference type="InterPro" id="IPR006342">
    <property type="entry name" value="FkbM_mtfrase"/>
</dbReference>
<dbReference type="PANTHER" id="PTHR36973:SF4">
    <property type="entry name" value="NODULATION PROTEIN"/>
    <property type="match status" value="1"/>
</dbReference>
<reference evidence="2" key="1">
    <citation type="submission" date="2018-05" db="EMBL/GenBank/DDBJ databases">
        <authorList>
            <person name="Lanie J.A."/>
            <person name="Ng W.-L."/>
            <person name="Kazmierczak K.M."/>
            <person name="Andrzejewski T.M."/>
            <person name="Davidsen T.M."/>
            <person name="Wayne K.J."/>
            <person name="Tettelin H."/>
            <person name="Glass J.I."/>
            <person name="Rusch D."/>
            <person name="Podicherti R."/>
            <person name="Tsui H.-C.T."/>
            <person name="Winkler M.E."/>
        </authorList>
    </citation>
    <scope>NUCLEOTIDE SEQUENCE</scope>
</reference>
<proteinExistence type="predicted"/>
<dbReference type="InterPro" id="IPR029063">
    <property type="entry name" value="SAM-dependent_MTases_sf"/>
</dbReference>
<dbReference type="GO" id="GO:0008171">
    <property type="term" value="F:O-methyltransferase activity"/>
    <property type="evidence" value="ECO:0007669"/>
    <property type="project" value="TreeGrafter"/>
</dbReference>
<feature type="non-terminal residue" evidence="2">
    <location>
        <position position="1"/>
    </location>
</feature>
<dbReference type="PANTHER" id="PTHR36973">
    <property type="entry name" value="SLL1456 PROTEIN-RELATED"/>
    <property type="match status" value="1"/>
</dbReference>
<evidence type="ECO:0000313" key="2">
    <source>
        <dbReference type="EMBL" id="SVD93363.1"/>
    </source>
</evidence>
<dbReference type="NCBIfam" id="TIGR01444">
    <property type="entry name" value="fkbM_fam"/>
    <property type="match status" value="1"/>
</dbReference>
<gene>
    <name evidence="2" type="ORF">METZ01_LOCUS446217</name>
</gene>
<feature type="domain" description="Methyltransferase FkbM" evidence="1">
    <location>
        <begin position="1"/>
        <end position="152"/>
    </location>
</feature>
<dbReference type="SUPFAM" id="SSF53335">
    <property type="entry name" value="S-adenosyl-L-methionine-dependent methyltransferases"/>
    <property type="match status" value="1"/>
</dbReference>
<dbReference type="AlphaFoldDB" id="A0A382ZD06"/>
<dbReference type="EMBL" id="UINC01182895">
    <property type="protein sequence ID" value="SVD93363.1"/>
    <property type="molecule type" value="Genomic_DNA"/>
</dbReference>
<evidence type="ECO:0000259" key="1">
    <source>
        <dbReference type="Pfam" id="PF05050"/>
    </source>
</evidence>
<dbReference type="InterPro" id="IPR053188">
    <property type="entry name" value="FkbM_Methyltransferase"/>
</dbReference>